<evidence type="ECO:0000313" key="2">
    <source>
        <dbReference type="EMBL" id="KAK6988647.1"/>
    </source>
</evidence>
<dbReference type="Proteomes" id="UP001362999">
    <property type="component" value="Unassembled WGS sequence"/>
</dbReference>
<evidence type="ECO:0000259" key="1">
    <source>
        <dbReference type="Pfam" id="PF00646"/>
    </source>
</evidence>
<dbReference type="CDD" id="cd09917">
    <property type="entry name" value="F-box_SF"/>
    <property type="match status" value="1"/>
</dbReference>
<protein>
    <recommendedName>
        <fullName evidence="1">F-box domain-containing protein</fullName>
    </recommendedName>
</protein>
<dbReference type="Pfam" id="PF00646">
    <property type="entry name" value="F-box"/>
    <property type="match status" value="1"/>
</dbReference>
<gene>
    <name evidence="2" type="ORF">R3P38DRAFT_3291030</name>
</gene>
<dbReference type="SUPFAM" id="SSF81383">
    <property type="entry name" value="F-box domain"/>
    <property type="match status" value="1"/>
</dbReference>
<reference evidence="2 3" key="1">
    <citation type="journal article" date="2024" name="J Genomics">
        <title>Draft genome sequencing and assembly of Favolaschia claudopus CIRM-BRFM 2984 isolated from oak limbs.</title>
        <authorList>
            <person name="Navarro D."/>
            <person name="Drula E."/>
            <person name="Chaduli D."/>
            <person name="Cazenave R."/>
            <person name="Ahrendt S."/>
            <person name="Wang J."/>
            <person name="Lipzen A."/>
            <person name="Daum C."/>
            <person name="Barry K."/>
            <person name="Grigoriev I.V."/>
            <person name="Favel A."/>
            <person name="Rosso M.N."/>
            <person name="Martin F."/>
        </authorList>
    </citation>
    <scope>NUCLEOTIDE SEQUENCE [LARGE SCALE GENOMIC DNA]</scope>
    <source>
        <strain evidence="2 3">CIRM-BRFM 2984</strain>
    </source>
</reference>
<comment type="caution">
    <text evidence="2">The sequence shown here is derived from an EMBL/GenBank/DDBJ whole genome shotgun (WGS) entry which is preliminary data.</text>
</comment>
<organism evidence="2 3">
    <name type="scientific">Favolaschia claudopus</name>
    <dbReference type="NCBI Taxonomy" id="2862362"/>
    <lineage>
        <taxon>Eukaryota</taxon>
        <taxon>Fungi</taxon>
        <taxon>Dikarya</taxon>
        <taxon>Basidiomycota</taxon>
        <taxon>Agaricomycotina</taxon>
        <taxon>Agaricomycetes</taxon>
        <taxon>Agaricomycetidae</taxon>
        <taxon>Agaricales</taxon>
        <taxon>Marasmiineae</taxon>
        <taxon>Mycenaceae</taxon>
        <taxon>Favolaschia</taxon>
    </lineage>
</organism>
<proteinExistence type="predicted"/>
<keyword evidence="3" id="KW-1185">Reference proteome</keyword>
<dbReference type="InterPro" id="IPR036047">
    <property type="entry name" value="F-box-like_dom_sf"/>
</dbReference>
<dbReference type="InterPro" id="IPR001810">
    <property type="entry name" value="F-box_dom"/>
</dbReference>
<evidence type="ECO:0000313" key="3">
    <source>
        <dbReference type="Proteomes" id="UP001362999"/>
    </source>
</evidence>
<feature type="domain" description="F-box" evidence="1">
    <location>
        <begin position="19"/>
        <end position="49"/>
    </location>
</feature>
<sequence length="149" mass="17036">MIFMRSAARAISLKSIIRWLPNECLYIILECLATPDLAAMCRTSRLLRNMGTQMLYRDVTICSEVQLELFLGGLWRGVTGKGSPVRKIRLFVLRESAVYGRLAKAEEKKLTTIFCKMSALELIRFEPYMMDYSALFQNARFPALATFHG</sequence>
<dbReference type="AlphaFoldDB" id="A0AAV9ZQP5"/>
<name>A0AAV9ZQP5_9AGAR</name>
<dbReference type="EMBL" id="JAWWNJ010000121">
    <property type="protein sequence ID" value="KAK6988647.1"/>
    <property type="molecule type" value="Genomic_DNA"/>
</dbReference>
<accession>A0AAV9ZQP5</accession>